<dbReference type="PANTHER" id="PTHR10242">
    <property type="entry name" value="8-OXOGUANINE DNA GLYCOSYLASE"/>
    <property type="match status" value="1"/>
</dbReference>
<accession>A0ABC8V5X7</accession>
<sequence>MCMGFYHVIPTDSETVRHLKQVHGRPSTIETVQGDVEVIYRKCAPFQFLAYWYSLQPDVLPFNQYILSEVWLFYEERFGKLSEMLDCDYKLITAANMIS</sequence>
<gene>
    <name evidence="1" type="ORF">ILEXP_LOCUS59351</name>
</gene>
<organism evidence="1 2">
    <name type="scientific">Ilex paraguariensis</name>
    <name type="common">yerba mate</name>
    <dbReference type="NCBI Taxonomy" id="185542"/>
    <lineage>
        <taxon>Eukaryota</taxon>
        <taxon>Viridiplantae</taxon>
        <taxon>Streptophyta</taxon>
        <taxon>Embryophyta</taxon>
        <taxon>Tracheophyta</taxon>
        <taxon>Spermatophyta</taxon>
        <taxon>Magnoliopsida</taxon>
        <taxon>eudicotyledons</taxon>
        <taxon>Gunneridae</taxon>
        <taxon>Pentapetalae</taxon>
        <taxon>asterids</taxon>
        <taxon>campanulids</taxon>
        <taxon>Aquifoliales</taxon>
        <taxon>Aquifoliaceae</taxon>
        <taxon>Ilex</taxon>
    </lineage>
</organism>
<comment type="caution">
    <text evidence="1">The sequence shown here is derived from an EMBL/GenBank/DDBJ whole genome shotgun (WGS) entry which is preliminary data.</text>
</comment>
<proteinExistence type="predicted"/>
<keyword evidence="2" id="KW-1185">Reference proteome</keyword>
<dbReference type="InterPro" id="IPR052054">
    <property type="entry name" value="Oxidative_DNA_repair_enzyme"/>
</dbReference>
<reference evidence="1 2" key="1">
    <citation type="submission" date="2024-02" db="EMBL/GenBank/DDBJ databases">
        <authorList>
            <person name="Vignale AGUSTIN F."/>
            <person name="Sosa J E."/>
            <person name="Modenutti C."/>
        </authorList>
    </citation>
    <scope>NUCLEOTIDE SEQUENCE [LARGE SCALE GENOMIC DNA]</scope>
</reference>
<name>A0ABC8V5X7_9AQUA</name>
<evidence type="ECO:0000313" key="2">
    <source>
        <dbReference type="Proteomes" id="UP001642360"/>
    </source>
</evidence>
<dbReference type="Proteomes" id="UP001642360">
    <property type="component" value="Unassembled WGS sequence"/>
</dbReference>
<evidence type="ECO:0000313" key="1">
    <source>
        <dbReference type="EMBL" id="CAK9188654.1"/>
    </source>
</evidence>
<dbReference type="AlphaFoldDB" id="A0ABC8V5X7"/>
<dbReference type="EMBL" id="CAUOFW020010568">
    <property type="protein sequence ID" value="CAK9188654.1"/>
    <property type="molecule type" value="Genomic_DNA"/>
</dbReference>
<dbReference type="PANTHER" id="PTHR10242:SF4">
    <property type="entry name" value="OS07G0657600 PROTEIN"/>
    <property type="match status" value="1"/>
</dbReference>
<protein>
    <submittedName>
        <fullName evidence="1">Uncharacterized protein</fullName>
    </submittedName>
</protein>